<feature type="transmembrane region" description="Helical" evidence="1">
    <location>
        <begin position="118"/>
        <end position="141"/>
    </location>
</feature>
<reference evidence="2 3" key="1">
    <citation type="submission" date="2018-06" db="EMBL/GenBank/DDBJ databases">
        <title>Genomic Encyclopedia of Archaeal and Bacterial Type Strains, Phase II (KMG-II): from individual species to whole genera.</title>
        <authorList>
            <person name="Goeker M."/>
        </authorList>
    </citation>
    <scope>NUCLEOTIDE SEQUENCE [LARGE SCALE GENOMIC DNA]</scope>
    <source>
        <strain evidence="2 3">ATCC BAA-1881</strain>
    </source>
</reference>
<comment type="caution">
    <text evidence="2">The sequence shown here is derived from an EMBL/GenBank/DDBJ whole genome shotgun (WGS) entry which is preliminary data.</text>
</comment>
<dbReference type="Gene3D" id="1.10.10.1320">
    <property type="entry name" value="Anti-sigma factor, zinc-finger domain"/>
    <property type="match status" value="1"/>
</dbReference>
<dbReference type="EMBL" id="QKUF01000048">
    <property type="protein sequence ID" value="PZW19362.1"/>
    <property type="molecule type" value="Genomic_DNA"/>
</dbReference>
<gene>
    <name evidence="2" type="ORF">EI42_06116</name>
</gene>
<feature type="transmembrane region" description="Helical" evidence="1">
    <location>
        <begin position="252"/>
        <end position="271"/>
    </location>
</feature>
<dbReference type="InterPro" id="IPR041916">
    <property type="entry name" value="Anti_sigma_zinc_sf"/>
</dbReference>
<dbReference type="AlphaFoldDB" id="A0A326TSI5"/>
<feature type="transmembrane region" description="Helical" evidence="1">
    <location>
        <begin position="283"/>
        <end position="305"/>
    </location>
</feature>
<evidence type="ECO:0000313" key="2">
    <source>
        <dbReference type="EMBL" id="PZW19362.1"/>
    </source>
</evidence>
<evidence type="ECO:0000313" key="3">
    <source>
        <dbReference type="Proteomes" id="UP000248806"/>
    </source>
</evidence>
<organism evidence="2 3">
    <name type="scientific">Thermosporothrix hazakensis</name>
    <dbReference type="NCBI Taxonomy" id="644383"/>
    <lineage>
        <taxon>Bacteria</taxon>
        <taxon>Bacillati</taxon>
        <taxon>Chloroflexota</taxon>
        <taxon>Ktedonobacteria</taxon>
        <taxon>Ktedonobacterales</taxon>
        <taxon>Thermosporotrichaceae</taxon>
        <taxon>Thermosporothrix</taxon>
    </lineage>
</organism>
<keyword evidence="3" id="KW-1185">Reference proteome</keyword>
<feature type="transmembrane region" description="Helical" evidence="1">
    <location>
        <begin position="223"/>
        <end position="245"/>
    </location>
</feature>
<sequence length="319" mass="36479">MNKKRSCQYEPLLPEYVNKRLDERMQETLTRHLLECVACREEVRQLRALAVATRQQAVNFPFRETPLWQAIQSQLEEATPRLEALPFLYQPVRRRGWFFWGNMVGMLRMQWRLLGRDVLILPLFLMLCMSGYWGLATFTALPLLNAVHLVSAVFAFLVSFFTAGCMAFLFSAEDLRVHALARTTNTPIFYLLLLRFLLVLVVTTGTVLIGVWLLWLLEPSLTFQWALTEIFAPLCGLVACALFVASLSSAGVALGWSGILWLLRALSYLPQDTFLKQMYEPCWHQGALLFPLASLVCLVALWIFARRSARRTGERISAL</sequence>
<dbReference type="OrthoDB" id="7554380at2"/>
<proteinExistence type="predicted"/>
<keyword evidence="1" id="KW-1133">Transmembrane helix</keyword>
<dbReference type="RefSeq" id="WP_111326394.1">
    <property type="nucleotide sequence ID" value="NZ_BIFX01000001.1"/>
</dbReference>
<accession>A0A326TSI5</accession>
<keyword evidence="1" id="KW-0812">Transmembrane</keyword>
<protein>
    <submittedName>
        <fullName evidence="2">Uncharacterized protein</fullName>
    </submittedName>
</protein>
<evidence type="ECO:0000256" key="1">
    <source>
        <dbReference type="SAM" id="Phobius"/>
    </source>
</evidence>
<feature type="transmembrane region" description="Helical" evidence="1">
    <location>
        <begin position="147"/>
        <end position="171"/>
    </location>
</feature>
<name>A0A326TSI5_THEHA</name>
<keyword evidence="1" id="KW-0472">Membrane</keyword>
<dbReference type="Proteomes" id="UP000248806">
    <property type="component" value="Unassembled WGS sequence"/>
</dbReference>
<feature type="transmembrane region" description="Helical" evidence="1">
    <location>
        <begin position="192"/>
        <end position="217"/>
    </location>
</feature>